<feature type="transmembrane region" description="Helical" evidence="5">
    <location>
        <begin position="435"/>
        <end position="456"/>
    </location>
</feature>
<dbReference type="GO" id="GO:0022857">
    <property type="term" value="F:transmembrane transporter activity"/>
    <property type="evidence" value="ECO:0007669"/>
    <property type="project" value="InterPro"/>
</dbReference>
<sequence length="474" mass="50488">MSHAEQATERTHLLVNETVLQDAPQQINVYDRFSSKQKRTITSIISLAGFIGPFAAGCFVPCIPEVAKDLNTTGTVINYTVGGYIFMIGLGNLFWAPYASYYGRQPVYLASLPLAVIGSSISAAAQTVAHLVIGRVILALGCSCVMAVGAATISDIYALEERGTAMGIFLGTLLLGPPIAPTLGGFIATYASWRVMQLLLAILALIAYILVATLLHETSHPGTRGVDKALAKEGRMKRRYRLKLLNPLGPLDLLRGPPIASVSLTGSLAYFNYLLLMVPMSYTLGPAYNMDTPALIGACFIPSGIGNIFGAVLSGKLADIAVIRGRAKRDGKWVPEDRLVATIPGALALIPIPLLIFGITTAFIPGKIGLIINLICLFFHGMGTDTVLAPSNTYLVDVLPSRGAEAMAVSSALRNIISAFASAGALPLIEQFGVFPTYCFAAVLSWLGCIITVMTIRYGDMLRSWVDIGYVAIP</sequence>
<dbReference type="PANTHER" id="PTHR23502">
    <property type="entry name" value="MAJOR FACILITATOR SUPERFAMILY"/>
    <property type="match status" value="1"/>
</dbReference>
<feature type="transmembrane region" description="Helical" evidence="5">
    <location>
        <begin position="259"/>
        <end position="282"/>
    </location>
</feature>
<dbReference type="AlphaFoldDB" id="A0A0C9TI08"/>
<evidence type="ECO:0000256" key="1">
    <source>
        <dbReference type="ARBA" id="ARBA00004141"/>
    </source>
</evidence>
<feature type="transmembrane region" description="Helical" evidence="5">
    <location>
        <begin position="165"/>
        <end position="189"/>
    </location>
</feature>
<dbReference type="PANTHER" id="PTHR23502:SF64">
    <property type="entry name" value="TRANSPORTER, PUTATIVE (AFU_ORTHOLOGUE AFUA_3G11760)-RELATED"/>
    <property type="match status" value="1"/>
</dbReference>
<evidence type="ECO:0000256" key="3">
    <source>
        <dbReference type="ARBA" id="ARBA00022989"/>
    </source>
</evidence>
<feature type="transmembrane region" description="Helical" evidence="5">
    <location>
        <begin position="294"/>
        <end position="318"/>
    </location>
</feature>
<feature type="transmembrane region" description="Helical" evidence="5">
    <location>
        <begin position="195"/>
        <end position="215"/>
    </location>
</feature>
<dbReference type="PROSITE" id="PS50850">
    <property type="entry name" value="MFS"/>
    <property type="match status" value="1"/>
</dbReference>
<organism evidence="7 8">
    <name type="scientific">Sphaerobolus stellatus (strain SS14)</name>
    <dbReference type="NCBI Taxonomy" id="990650"/>
    <lineage>
        <taxon>Eukaryota</taxon>
        <taxon>Fungi</taxon>
        <taxon>Dikarya</taxon>
        <taxon>Basidiomycota</taxon>
        <taxon>Agaricomycotina</taxon>
        <taxon>Agaricomycetes</taxon>
        <taxon>Phallomycetidae</taxon>
        <taxon>Geastrales</taxon>
        <taxon>Sphaerobolaceae</taxon>
        <taxon>Sphaerobolus</taxon>
    </lineage>
</organism>
<evidence type="ECO:0000256" key="5">
    <source>
        <dbReference type="SAM" id="Phobius"/>
    </source>
</evidence>
<keyword evidence="4 5" id="KW-0472">Membrane</keyword>
<dbReference type="GO" id="GO:0005886">
    <property type="term" value="C:plasma membrane"/>
    <property type="evidence" value="ECO:0007669"/>
    <property type="project" value="TreeGrafter"/>
</dbReference>
<feature type="transmembrane region" description="Helical" evidence="5">
    <location>
        <begin position="107"/>
        <end position="126"/>
    </location>
</feature>
<comment type="subcellular location">
    <subcellularLocation>
        <location evidence="1">Membrane</location>
        <topology evidence="1">Multi-pass membrane protein</topology>
    </subcellularLocation>
</comment>
<feature type="transmembrane region" description="Helical" evidence="5">
    <location>
        <begin position="132"/>
        <end position="153"/>
    </location>
</feature>
<evidence type="ECO:0000259" key="6">
    <source>
        <dbReference type="PROSITE" id="PS50850"/>
    </source>
</evidence>
<dbReference type="SUPFAM" id="SSF103473">
    <property type="entry name" value="MFS general substrate transporter"/>
    <property type="match status" value="1"/>
</dbReference>
<evidence type="ECO:0000313" key="7">
    <source>
        <dbReference type="EMBL" id="KIJ29148.1"/>
    </source>
</evidence>
<feature type="transmembrane region" description="Helical" evidence="5">
    <location>
        <begin position="76"/>
        <end position="95"/>
    </location>
</feature>
<evidence type="ECO:0000256" key="4">
    <source>
        <dbReference type="ARBA" id="ARBA00023136"/>
    </source>
</evidence>
<evidence type="ECO:0000313" key="8">
    <source>
        <dbReference type="Proteomes" id="UP000054279"/>
    </source>
</evidence>
<name>A0A0C9TI08_SPHS4</name>
<evidence type="ECO:0000256" key="2">
    <source>
        <dbReference type="ARBA" id="ARBA00022692"/>
    </source>
</evidence>
<gene>
    <name evidence="7" type="ORF">M422DRAFT_784388</name>
</gene>
<dbReference type="InterPro" id="IPR036259">
    <property type="entry name" value="MFS_trans_sf"/>
</dbReference>
<dbReference type="InterPro" id="IPR020846">
    <property type="entry name" value="MFS_dom"/>
</dbReference>
<reference evidence="7 8" key="1">
    <citation type="submission" date="2014-06" db="EMBL/GenBank/DDBJ databases">
        <title>Evolutionary Origins and Diversification of the Mycorrhizal Mutualists.</title>
        <authorList>
            <consortium name="DOE Joint Genome Institute"/>
            <consortium name="Mycorrhizal Genomics Consortium"/>
            <person name="Kohler A."/>
            <person name="Kuo A."/>
            <person name="Nagy L.G."/>
            <person name="Floudas D."/>
            <person name="Copeland A."/>
            <person name="Barry K.W."/>
            <person name="Cichocki N."/>
            <person name="Veneault-Fourrey C."/>
            <person name="LaButti K."/>
            <person name="Lindquist E.A."/>
            <person name="Lipzen A."/>
            <person name="Lundell T."/>
            <person name="Morin E."/>
            <person name="Murat C."/>
            <person name="Riley R."/>
            <person name="Ohm R."/>
            <person name="Sun H."/>
            <person name="Tunlid A."/>
            <person name="Henrissat B."/>
            <person name="Grigoriev I.V."/>
            <person name="Hibbett D.S."/>
            <person name="Martin F."/>
        </authorList>
    </citation>
    <scope>NUCLEOTIDE SEQUENCE [LARGE SCALE GENOMIC DNA]</scope>
    <source>
        <strain evidence="7 8">SS14</strain>
    </source>
</reference>
<feature type="transmembrane region" description="Helical" evidence="5">
    <location>
        <begin position="339"/>
        <end position="364"/>
    </location>
</feature>
<dbReference type="InterPro" id="IPR011701">
    <property type="entry name" value="MFS"/>
</dbReference>
<dbReference type="OrthoDB" id="3066029at2759"/>
<dbReference type="EMBL" id="KN837289">
    <property type="protein sequence ID" value="KIJ29148.1"/>
    <property type="molecule type" value="Genomic_DNA"/>
</dbReference>
<accession>A0A0C9TI08</accession>
<keyword evidence="2 5" id="KW-0812">Transmembrane</keyword>
<keyword evidence="3 5" id="KW-1133">Transmembrane helix</keyword>
<dbReference type="Pfam" id="PF07690">
    <property type="entry name" value="MFS_1"/>
    <property type="match status" value="1"/>
</dbReference>
<dbReference type="HOGENOM" id="CLU_008455_8_0_1"/>
<dbReference type="Proteomes" id="UP000054279">
    <property type="component" value="Unassembled WGS sequence"/>
</dbReference>
<protein>
    <recommendedName>
        <fullName evidence="6">Major facilitator superfamily (MFS) profile domain-containing protein</fullName>
    </recommendedName>
</protein>
<feature type="transmembrane region" description="Helical" evidence="5">
    <location>
        <begin position="41"/>
        <end position="64"/>
    </location>
</feature>
<keyword evidence="8" id="KW-1185">Reference proteome</keyword>
<proteinExistence type="predicted"/>
<feature type="domain" description="Major facilitator superfamily (MFS) profile" evidence="6">
    <location>
        <begin position="41"/>
        <end position="460"/>
    </location>
</feature>
<dbReference type="Gene3D" id="1.20.1250.20">
    <property type="entry name" value="MFS general substrate transporter like domains"/>
    <property type="match status" value="1"/>
</dbReference>